<sequence length="819" mass="88826">MWQGLTGLRENLGKGLQEFKKEALRESSTLIREVSKVGPALIKENALGDSSEQENEKEEVAHSSSIQNKAENADGEALGPDSEGWDNGWDEGEHSEEVPPERTTHNPQSEDTHKVANEFAENHAGVNGVAEEGSFVELDIHASHTGALQDNEDGDDGQHSLADASSSRSASTTPKAFGMSDERRDTEPQEDPELAGDSPMAAAITSKQLGEVTGQRDRLAERLDVMEDELEAAKAHQASLEAALQAARKEAAVAVEERNAAEAKATRQEMEAAAARKKQEALEGKVKALAGGLEQRMQGLRQELETRTSELVASRAEVAEARSAFDEVKAMLEESSSERERLGEELAQLKGQWQQAKDEAAKYKHEAEGARREIAESVAELSEVRADLWATKEAAKGNALGEDERASLEAALKAVSASAQTAAAEAGAWKVRAETAEEQVTTLQASLGAAEAAVAAGEQRVLEAEMAAQEAARAANQAQLSSAELKEQSEQRSRIFRAAVKAAVGKIQTELEHERDAALERAQHLERDLKDHAARLQETQASLEAVSTELASEQRSAEEARAAAASREERLETVLRKLSEAEDETRAQRRQAEAAREVATQLTHKLSSAEAEYAENRTTAQMASQQRDWAEERLAAETARLSKLLEEIERERDNVKAAAAEASSRSAEEVASSRARVAELEGKLAVLESRSVRGSEEARLRAERNRSPAATSAGRGGDSGLEDLGLEGVRWKATDDWEAPGEARSRKPGKRGAVKAPVDDSWWGREEHEAGSRGRISKRTAVVLLYLFILHIMVMISFTNRASPLCIDMGAQIDNQLPG</sequence>
<dbReference type="EMBL" id="DF237238">
    <property type="protein sequence ID" value="GAQ86443.1"/>
    <property type="molecule type" value="Genomic_DNA"/>
</dbReference>
<feature type="compositionally biased region" description="Basic and acidic residues" evidence="2">
    <location>
        <begin position="695"/>
        <end position="706"/>
    </location>
</feature>
<feature type="region of interest" description="Disordered" evidence="2">
    <location>
        <begin position="545"/>
        <end position="566"/>
    </location>
</feature>
<feature type="region of interest" description="Disordered" evidence="2">
    <location>
        <begin position="29"/>
        <end position="216"/>
    </location>
</feature>
<dbReference type="OrthoDB" id="546916at2759"/>
<evidence type="ECO:0000256" key="1">
    <source>
        <dbReference type="SAM" id="Coils"/>
    </source>
</evidence>
<evidence type="ECO:0000313" key="4">
    <source>
        <dbReference type="EMBL" id="GAQ86443.1"/>
    </source>
</evidence>
<keyword evidence="1" id="KW-0175">Coiled coil</keyword>
<feature type="compositionally biased region" description="Basic and acidic residues" evidence="2">
    <location>
        <begin position="555"/>
        <end position="566"/>
    </location>
</feature>
<feature type="compositionally biased region" description="Basic and acidic residues" evidence="2">
    <location>
        <begin position="91"/>
        <end position="116"/>
    </location>
</feature>
<evidence type="ECO:0000313" key="5">
    <source>
        <dbReference type="Proteomes" id="UP000054558"/>
    </source>
</evidence>
<keyword evidence="3" id="KW-1133">Transmembrane helix</keyword>
<feature type="compositionally biased region" description="Basic and acidic residues" evidence="2">
    <location>
        <begin position="735"/>
        <end position="745"/>
    </location>
</feature>
<feature type="region of interest" description="Disordered" evidence="2">
    <location>
        <begin position="695"/>
        <end position="723"/>
    </location>
</feature>
<dbReference type="STRING" id="105231.A0A1Y1I7E1"/>
<dbReference type="Proteomes" id="UP000054558">
    <property type="component" value="Unassembled WGS sequence"/>
</dbReference>
<accession>A0A1Y1I7E1</accession>
<keyword evidence="3" id="KW-0812">Transmembrane</keyword>
<protein>
    <submittedName>
        <fullName evidence="4">Uncharacterized protein</fullName>
    </submittedName>
</protein>
<keyword evidence="5" id="KW-1185">Reference proteome</keyword>
<gene>
    <name evidence="4" type="ORF">KFL_002890100</name>
</gene>
<dbReference type="OMA" id="LQMQFNL"/>
<evidence type="ECO:0000256" key="2">
    <source>
        <dbReference type="SAM" id="MobiDB-lite"/>
    </source>
</evidence>
<feature type="compositionally biased region" description="Low complexity" evidence="2">
    <location>
        <begin position="160"/>
        <end position="171"/>
    </location>
</feature>
<name>A0A1Y1I7E1_KLENI</name>
<organism evidence="4 5">
    <name type="scientific">Klebsormidium nitens</name>
    <name type="common">Green alga</name>
    <name type="synonym">Ulothrix nitens</name>
    <dbReference type="NCBI Taxonomy" id="105231"/>
    <lineage>
        <taxon>Eukaryota</taxon>
        <taxon>Viridiplantae</taxon>
        <taxon>Streptophyta</taxon>
        <taxon>Klebsormidiophyceae</taxon>
        <taxon>Klebsormidiales</taxon>
        <taxon>Klebsormidiaceae</taxon>
        <taxon>Klebsormidium</taxon>
    </lineage>
</organism>
<keyword evidence="3" id="KW-0472">Membrane</keyword>
<feature type="region of interest" description="Disordered" evidence="2">
    <location>
        <begin position="735"/>
        <end position="757"/>
    </location>
</feature>
<evidence type="ECO:0000256" key="3">
    <source>
        <dbReference type="SAM" id="Phobius"/>
    </source>
</evidence>
<feature type="coiled-coil region" evidence="1">
    <location>
        <begin position="325"/>
        <end position="387"/>
    </location>
</feature>
<dbReference type="AlphaFoldDB" id="A0A1Y1I7E1"/>
<feature type="transmembrane region" description="Helical" evidence="3">
    <location>
        <begin position="781"/>
        <end position="799"/>
    </location>
</feature>
<reference evidence="4 5" key="1">
    <citation type="journal article" date="2014" name="Nat. Commun.">
        <title>Klebsormidium flaccidum genome reveals primary factors for plant terrestrial adaptation.</title>
        <authorList>
            <person name="Hori K."/>
            <person name="Maruyama F."/>
            <person name="Fujisawa T."/>
            <person name="Togashi T."/>
            <person name="Yamamoto N."/>
            <person name="Seo M."/>
            <person name="Sato S."/>
            <person name="Yamada T."/>
            <person name="Mori H."/>
            <person name="Tajima N."/>
            <person name="Moriyama T."/>
            <person name="Ikeuchi M."/>
            <person name="Watanabe M."/>
            <person name="Wada H."/>
            <person name="Kobayashi K."/>
            <person name="Saito M."/>
            <person name="Masuda T."/>
            <person name="Sasaki-Sekimoto Y."/>
            <person name="Mashiguchi K."/>
            <person name="Awai K."/>
            <person name="Shimojima M."/>
            <person name="Masuda S."/>
            <person name="Iwai M."/>
            <person name="Nobusawa T."/>
            <person name="Narise T."/>
            <person name="Kondo S."/>
            <person name="Saito H."/>
            <person name="Sato R."/>
            <person name="Murakawa M."/>
            <person name="Ihara Y."/>
            <person name="Oshima-Yamada Y."/>
            <person name="Ohtaka K."/>
            <person name="Satoh M."/>
            <person name="Sonobe K."/>
            <person name="Ishii M."/>
            <person name="Ohtani R."/>
            <person name="Kanamori-Sato M."/>
            <person name="Honoki R."/>
            <person name="Miyazaki D."/>
            <person name="Mochizuki H."/>
            <person name="Umetsu J."/>
            <person name="Higashi K."/>
            <person name="Shibata D."/>
            <person name="Kamiya Y."/>
            <person name="Sato N."/>
            <person name="Nakamura Y."/>
            <person name="Tabata S."/>
            <person name="Ida S."/>
            <person name="Kurokawa K."/>
            <person name="Ohta H."/>
        </authorList>
    </citation>
    <scope>NUCLEOTIDE SEQUENCE [LARGE SCALE GENOMIC DNA]</scope>
    <source>
        <strain evidence="4 5">NIES-2285</strain>
    </source>
</reference>
<proteinExistence type="predicted"/>